<name>A0ACC3N3Y1_9PEZI</name>
<evidence type="ECO:0000313" key="2">
    <source>
        <dbReference type="Proteomes" id="UP001281147"/>
    </source>
</evidence>
<dbReference type="EMBL" id="JAUTXU010000091">
    <property type="protein sequence ID" value="KAK3709576.1"/>
    <property type="molecule type" value="Genomic_DNA"/>
</dbReference>
<gene>
    <name evidence="1" type="ORF">LTR37_010797</name>
</gene>
<organism evidence="1 2">
    <name type="scientific">Vermiconidia calcicola</name>
    <dbReference type="NCBI Taxonomy" id="1690605"/>
    <lineage>
        <taxon>Eukaryota</taxon>
        <taxon>Fungi</taxon>
        <taxon>Dikarya</taxon>
        <taxon>Ascomycota</taxon>
        <taxon>Pezizomycotina</taxon>
        <taxon>Dothideomycetes</taxon>
        <taxon>Dothideomycetidae</taxon>
        <taxon>Mycosphaerellales</taxon>
        <taxon>Extremaceae</taxon>
        <taxon>Vermiconidia</taxon>
    </lineage>
</organism>
<proteinExistence type="predicted"/>
<evidence type="ECO:0000313" key="1">
    <source>
        <dbReference type="EMBL" id="KAK3709576.1"/>
    </source>
</evidence>
<dbReference type="Proteomes" id="UP001281147">
    <property type="component" value="Unassembled WGS sequence"/>
</dbReference>
<reference evidence="1" key="1">
    <citation type="submission" date="2023-07" db="EMBL/GenBank/DDBJ databases">
        <title>Black Yeasts Isolated from many extreme environments.</title>
        <authorList>
            <person name="Coleine C."/>
            <person name="Stajich J.E."/>
            <person name="Selbmann L."/>
        </authorList>
    </citation>
    <scope>NUCLEOTIDE SEQUENCE</scope>
    <source>
        <strain evidence="1">CCFEE 5714</strain>
    </source>
</reference>
<comment type="caution">
    <text evidence="1">The sequence shown here is derived from an EMBL/GenBank/DDBJ whole genome shotgun (WGS) entry which is preliminary data.</text>
</comment>
<keyword evidence="2" id="KW-1185">Reference proteome</keyword>
<protein>
    <submittedName>
        <fullName evidence="1">Uncharacterized protein</fullName>
    </submittedName>
</protein>
<accession>A0ACC3N3Y1</accession>
<sequence length="317" mass="33365">MRSAFIAAAFAATAMAVPYEKRNVVTNTEFDVVYVTDVVTVTNGGKVAAAPTEQAQPAQNPGHNYGGGHWGHGHGPGKPHGGAPPAEYTTKQIVKPKPTKKPTTKPTKKPTQAPEPEPTPSATGGWGNPTTSEAPEETSKPPSGPPPSDYAGRVVLHHNLHRQNHSAPDVAWDDNLASIAAEIAASCRYEHNTDAGGGGYGQNIAAGVAADNVTAIITNLFYNAEVSAYESYYGMAQPPMDNFHVWGHFSQIVWKATTQIGCATHDCAGRGLANVGSDVPPVFTVCNYKSAGNFANEYDVNVLAPKGHPTADWDTGL</sequence>